<evidence type="ECO:0000313" key="2">
    <source>
        <dbReference type="Proteomes" id="UP001472677"/>
    </source>
</evidence>
<accession>A0ABR1ZHE4</accession>
<keyword evidence="2" id="KW-1185">Reference proteome</keyword>
<comment type="caution">
    <text evidence="1">The sequence shown here is derived from an EMBL/GenBank/DDBJ whole genome shotgun (WGS) entry which is preliminary data.</text>
</comment>
<sequence>MAELPWNCDVPSSLTNKMFEKGMISFFSFLIFWVFLLRLLIWGSFGFRLGKRCTDDGFSDEGIDDGEWVQLKGDWWLKKRRRISGGYGALGYDLEVSGVVEINGGNEGYGGCIE</sequence>
<proteinExistence type="predicted"/>
<name>A0ABR1ZHE4_9ROSI</name>
<dbReference type="Proteomes" id="UP001472677">
    <property type="component" value="Unassembled WGS sequence"/>
</dbReference>
<protein>
    <submittedName>
        <fullName evidence="1">Uncharacterized protein</fullName>
    </submittedName>
</protein>
<organism evidence="1 2">
    <name type="scientific">Hibiscus sabdariffa</name>
    <name type="common">roselle</name>
    <dbReference type="NCBI Taxonomy" id="183260"/>
    <lineage>
        <taxon>Eukaryota</taxon>
        <taxon>Viridiplantae</taxon>
        <taxon>Streptophyta</taxon>
        <taxon>Embryophyta</taxon>
        <taxon>Tracheophyta</taxon>
        <taxon>Spermatophyta</taxon>
        <taxon>Magnoliopsida</taxon>
        <taxon>eudicotyledons</taxon>
        <taxon>Gunneridae</taxon>
        <taxon>Pentapetalae</taxon>
        <taxon>rosids</taxon>
        <taxon>malvids</taxon>
        <taxon>Malvales</taxon>
        <taxon>Malvaceae</taxon>
        <taxon>Malvoideae</taxon>
        <taxon>Hibiscus</taxon>
    </lineage>
</organism>
<gene>
    <name evidence="1" type="ORF">V6N12_000943</name>
</gene>
<reference evidence="1 2" key="1">
    <citation type="journal article" date="2024" name="G3 (Bethesda)">
        <title>Genome assembly of Hibiscus sabdariffa L. provides insights into metabolisms of medicinal natural products.</title>
        <authorList>
            <person name="Kim T."/>
        </authorList>
    </citation>
    <scope>NUCLEOTIDE SEQUENCE [LARGE SCALE GENOMIC DNA]</scope>
    <source>
        <strain evidence="1">TK-2024</strain>
        <tissue evidence="1">Old leaves</tissue>
    </source>
</reference>
<evidence type="ECO:0000313" key="1">
    <source>
        <dbReference type="EMBL" id="KAK8479900.1"/>
    </source>
</evidence>
<dbReference type="EMBL" id="JBBPBM010002182">
    <property type="protein sequence ID" value="KAK8479900.1"/>
    <property type="molecule type" value="Genomic_DNA"/>
</dbReference>